<evidence type="ECO:0000256" key="8">
    <source>
        <dbReference type="ARBA" id="ARBA00023285"/>
    </source>
</evidence>
<keyword evidence="7" id="KW-0482">Metalloprotease</keyword>
<evidence type="ECO:0000256" key="4">
    <source>
        <dbReference type="ARBA" id="ARBA00022723"/>
    </source>
</evidence>
<dbReference type="InterPro" id="IPR001160">
    <property type="entry name" value="Peptidase_M20C"/>
</dbReference>
<dbReference type="InterPro" id="IPR002933">
    <property type="entry name" value="Peptidase_M20"/>
</dbReference>
<dbReference type="NCBIfam" id="TIGR01893">
    <property type="entry name" value="aa-his-dipept"/>
    <property type="match status" value="1"/>
</dbReference>
<comment type="cofactor">
    <cofactor evidence="1">
        <name>Co(2+)</name>
        <dbReference type="ChEBI" id="CHEBI:48828"/>
    </cofactor>
</comment>
<dbReference type="GO" id="GO:0070573">
    <property type="term" value="F:metallodipeptidase activity"/>
    <property type="evidence" value="ECO:0007669"/>
    <property type="project" value="TreeGrafter"/>
</dbReference>
<keyword evidence="5" id="KW-0378">Hydrolase</keyword>
<reference evidence="10 11" key="1">
    <citation type="submission" date="2016-08" db="EMBL/GenBank/DDBJ databases">
        <title>New Insights into Marine Group III Euryarchaeota, from dark to light.</title>
        <authorList>
            <person name="Haro-Moreno J.M."/>
            <person name="Rodriguez-Valera F."/>
            <person name="Lopez-Garcia P."/>
            <person name="Moreira D."/>
            <person name="Martin-Cuadrado A.B."/>
        </authorList>
    </citation>
    <scope>NUCLEOTIDE SEQUENCE [LARGE SCALE GENOMIC DNA]</scope>
    <source>
        <strain evidence="10">CG-Bathy1</strain>
    </source>
</reference>
<dbReference type="InterPro" id="IPR011650">
    <property type="entry name" value="Peptidase_M20_dimer"/>
</dbReference>
<dbReference type="SUPFAM" id="SSF55031">
    <property type="entry name" value="Bacterial exopeptidase dimerisation domain"/>
    <property type="match status" value="1"/>
</dbReference>
<dbReference type="Gene3D" id="3.40.630.10">
    <property type="entry name" value="Zn peptidases"/>
    <property type="match status" value="2"/>
</dbReference>
<accession>A0A1J5TJT6</accession>
<dbReference type="PIRSF" id="PIRSF016599">
    <property type="entry name" value="Xaa-His_dipept"/>
    <property type="match status" value="1"/>
</dbReference>
<evidence type="ECO:0000256" key="3">
    <source>
        <dbReference type="ARBA" id="ARBA00022670"/>
    </source>
</evidence>
<dbReference type="InterPro" id="IPR036264">
    <property type="entry name" value="Bact_exopeptidase_dim_dom"/>
</dbReference>
<evidence type="ECO:0000256" key="7">
    <source>
        <dbReference type="ARBA" id="ARBA00023049"/>
    </source>
</evidence>
<keyword evidence="4" id="KW-0479">Metal-binding</keyword>
<dbReference type="EMBL" id="MIYU01000001">
    <property type="protein sequence ID" value="OIR20403.1"/>
    <property type="molecule type" value="Genomic_DNA"/>
</dbReference>
<keyword evidence="8" id="KW-0170">Cobalt</keyword>
<comment type="cofactor">
    <cofactor evidence="2">
        <name>Zn(2+)</name>
        <dbReference type="ChEBI" id="CHEBI:29105"/>
    </cofactor>
</comment>
<proteinExistence type="predicted"/>
<comment type="caution">
    <text evidence="10">The sequence shown here is derived from an EMBL/GenBank/DDBJ whole genome shotgun (WGS) entry which is preliminary data.</text>
</comment>
<evidence type="ECO:0000256" key="1">
    <source>
        <dbReference type="ARBA" id="ARBA00001941"/>
    </source>
</evidence>
<evidence type="ECO:0000259" key="9">
    <source>
        <dbReference type="Pfam" id="PF07687"/>
    </source>
</evidence>
<dbReference type="GO" id="GO:0005829">
    <property type="term" value="C:cytosol"/>
    <property type="evidence" value="ECO:0007669"/>
    <property type="project" value="TreeGrafter"/>
</dbReference>
<dbReference type="Proteomes" id="UP000183815">
    <property type="component" value="Unassembled WGS sequence"/>
</dbReference>
<evidence type="ECO:0000256" key="5">
    <source>
        <dbReference type="ARBA" id="ARBA00022801"/>
    </source>
</evidence>
<feature type="domain" description="Peptidase M20 dimerisation" evidence="9">
    <location>
        <begin position="211"/>
        <end position="293"/>
    </location>
</feature>
<dbReference type="PANTHER" id="PTHR43501">
    <property type="entry name" value="CYTOSOL NON-SPECIFIC DIPEPTIDASE"/>
    <property type="match status" value="1"/>
</dbReference>
<dbReference type="FunFam" id="3.40.630.10:FF:000015">
    <property type="entry name" value="Aminoacyl-histidine dipeptidase PepD"/>
    <property type="match status" value="1"/>
</dbReference>
<dbReference type="GO" id="GO:0046872">
    <property type="term" value="F:metal ion binding"/>
    <property type="evidence" value="ECO:0007669"/>
    <property type="project" value="UniProtKB-KW"/>
</dbReference>
<name>A0A1J5TJT6_9ARCH</name>
<organism evidence="10 11">
    <name type="scientific">Marine Group III euryarchaeote CG-Bathy1</name>
    <dbReference type="NCBI Taxonomy" id="1889001"/>
    <lineage>
        <taxon>Archaea</taxon>
        <taxon>Methanobacteriati</taxon>
        <taxon>Thermoplasmatota</taxon>
        <taxon>Thermoplasmata</taxon>
        <taxon>Candidatus Thermoprofundales</taxon>
    </lineage>
</organism>
<evidence type="ECO:0000313" key="11">
    <source>
        <dbReference type="Proteomes" id="UP000183815"/>
    </source>
</evidence>
<evidence type="ECO:0000256" key="2">
    <source>
        <dbReference type="ARBA" id="ARBA00001947"/>
    </source>
</evidence>
<evidence type="ECO:0000256" key="6">
    <source>
        <dbReference type="ARBA" id="ARBA00022833"/>
    </source>
</evidence>
<dbReference type="CDD" id="cd03890">
    <property type="entry name" value="M20_pepD"/>
    <property type="match status" value="1"/>
</dbReference>
<dbReference type="Pfam" id="PF01546">
    <property type="entry name" value="Peptidase_M20"/>
    <property type="match status" value="1"/>
</dbReference>
<evidence type="ECO:0000313" key="10">
    <source>
        <dbReference type="EMBL" id="OIR20403.1"/>
    </source>
</evidence>
<dbReference type="GO" id="GO:0006508">
    <property type="term" value="P:proteolysis"/>
    <property type="evidence" value="ECO:0007669"/>
    <property type="project" value="UniProtKB-KW"/>
</dbReference>
<sequence length="490" mass="53430">MSSAIEGLRPKSLWNHFEKLSEVPRPSKHEEEVLEYLKNMFNEKGLEWKQDKAGNIVVRKNGTNGGEGSSPLVVQSHVDMVCEKNREKEHDFMKEGITLIRDGKYLTADGTTLGADNGIGVAIMLALLDASDEVKMPPLECLFTVDEETGLNGAFDLDASLIKGKRMLNLDTEEWGAICVGCAGGGDTIMNLPVKYTEASSDFLKFEVSVEGLQGGHSGVNINEDRGNAIVFLAQILDRLEEGVMTSLASIKGGDKQNAIPREAQAVVYIEPSEVTTAQIIIDKRKEALADEFGVREPGLTVKFSPMDDEDVPVLDGESQRNLINLLRILPHGVLKYSHSIPDLVETSNNLARVKQIENGYEILCSSRSSIAGAIEAIRERIAIMGKACGAGYSQADYYPGWKPDLNSSLLKTTKEVYERCLGKEPEVGAIHAGLECGIIGEKVEGMEMISIGPTITGAHSPDERVEIESVSLFWDMLIELMSELAETGA</sequence>
<keyword evidence="3" id="KW-0645">Protease</keyword>
<dbReference type="AlphaFoldDB" id="A0A1J5TJT6"/>
<dbReference type="Pfam" id="PF07687">
    <property type="entry name" value="M20_dimer"/>
    <property type="match status" value="1"/>
</dbReference>
<dbReference type="PRINTS" id="PR00934">
    <property type="entry name" value="XHISDIPTASE"/>
</dbReference>
<dbReference type="FunFam" id="3.40.630.10:FF:000018">
    <property type="entry name" value="Aminoacyl-histidine dipeptidase PepD"/>
    <property type="match status" value="1"/>
</dbReference>
<dbReference type="SUPFAM" id="SSF53187">
    <property type="entry name" value="Zn-dependent exopeptidases"/>
    <property type="match status" value="1"/>
</dbReference>
<gene>
    <name evidence="10" type="ORF">BEU04_00965</name>
</gene>
<dbReference type="PANTHER" id="PTHR43501:SF1">
    <property type="entry name" value="CYTOSOL NON-SPECIFIC DIPEPTIDASE"/>
    <property type="match status" value="1"/>
</dbReference>
<keyword evidence="6" id="KW-0862">Zinc</keyword>
<protein>
    <recommendedName>
        <fullName evidence="9">Peptidase M20 dimerisation domain-containing protein</fullName>
    </recommendedName>
</protein>